<keyword evidence="2" id="KW-1185">Reference proteome</keyword>
<dbReference type="OrthoDB" id="2924463at2759"/>
<name>A0A0D2NFA5_HYPSF</name>
<dbReference type="AlphaFoldDB" id="A0A0D2NFA5"/>
<organism evidence="1 2">
    <name type="scientific">Hypholoma sublateritium (strain FD-334 SS-4)</name>
    <dbReference type="NCBI Taxonomy" id="945553"/>
    <lineage>
        <taxon>Eukaryota</taxon>
        <taxon>Fungi</taxon>
        <taxon>Dikarya</taxon>
        <taxon>Basidiomycota</taxon>
        <taxon>Agaricomycotina</taxon>
        <taxon>Agaricomycetes</taxon>
        <taxon>Agaricomycetidae</taxon>
        <taxon>Agaricales</taxon>
        <taxon>Agaricineae</taxon>
        <taxon>Strophariaceae</taxon>
        <taxon>Hypholoma</taxon>
    </lineage>
</organism>
<reference evidence="2" key="1">
    <citation type="submission" date="2014-04" db="EMBL/GenBank/DDBJ databases">
        <title>Evolutionary Origins and Diversification of the Mycorrhizal Mutualists.</title>
        <authorList>
            <consortium name="DOE Joint Genome Institute"/>
            <consortium name="Mycorrhizal Genomics Consortium"/>
            <person name="Kohler A."/>
            <person name="Kuo A."/>
            <person name="Nagy L.G."/>
            <person name="Floudas D."/>
            <person name="Copeland A."/>
            <person name="Barry K.W."/>
            <person name="Cichocki N."/>
            <person name="Veneault-Fourrey C."/>
            <person name="LaButti K."/>
            <person name="Lindquist E.A."/>
            <person name="Lipzen A."/>
            <person name="Lundell T."/>
            <person name="Morin E."/>
            <person name="Murat C."/>
            <person name="Riley R."/>
            <person name="Ohm R."/>
            <person name="Sun H."/>
            <person name="Tunlid A."/>
            <person name="Henrissat B."/>
            <person name="Grigoriev I.V."/>
            <person name="Hibbett D.S."/>
            <person name="Martin F."/>
        </authorList>
    </citation>
    <scope>NUCLEOTIDE SEQUENCE [LARGE SCALE GENOMIC DNA]</scope>
    <source>
        <strain evidence="2">FD-334 SS-4</strain>
    </source>
</reference>
<dbReference type="EMBL" id="KN817647">
    <property type="protein sequence ID" value="KJA15351.1"/>
    <property type="molecule type" value="Genomic_DNA"/>
</dbReference>
<dbReference type="Proteomes" id="UP000054270">
    <property type="component" value="Unassembled WGS sequence"/>
</dbReference>
<proteinExistence type="predicted"/>
<evidence type="ECO:0000313" key="1">
    <source>
        <dbReference type="EMBL" id="KJA15351.1"/>
    </source>
</evidence>
<protein>
    <submittedName>
        <fullName evidence="1">Uncharacterized protein</fullName>
    </submittedName>
</protein>
<sequence length="303" mass="34383">MLPNIPSSNTYDSSCSASRSVAHILCRTWRNFEPATWHNVPGSIAIRADGTGTLSSPFTMHTRTVGSIEGVISHDFTWILRTNEPMKLVDSRAPVYRTMAKLISSRSAWTFQPWKSNHMFIPSYIHVELGGEGSRHSTTWYEAHRGFGNLTIDASSKPGAQLPIEIIEYILDIAILDAIDDTATCLLYTSKWVRERVLNKSRRDKFSHIAQRIQEWGIAFWIHCGHFNPSCDPTPDKFFAFAADMLQQPHASAYYVPEAPDQSNNGRRAKRPHYYSSELRLPEGLRSVEGEVYDKHPEVPKTF</sequence>
<evidence type="ECO:0000313" key="2">
    <source>
        <dbReference type="Proteomes" id="UP000054270"/>
    </source>
</evidence>
<accession>A0A0D2NFA5</accession>
<gene>
    <name evidence="1" type="ORF">HYPSUDRAFT_220070</name>
</gene>